<protein>
    <submittedName>
        <fullName evidence="1">15763_t:CDS:1</fullName>
    </submittedName>
</protein>
<evidence type="ECO:0000313" key="1">
    <source>
        <dbReference type="EMBL" id="CAI2196809.1"/>
    </source>
</evidence>
<reference evidence="1" key="1">
    <citation type="submission" date="2022-08" db="EMBL/GenBank/DDBJ databases">
        <authorList>
            <person name="Kallberg Y."/>
            <person name="Tangrot J."/>
            <person name="Rosling A."/>
        </authorList>
    </citation>
    <scope>NUCLEOTIDE SEQUENCE</scope>
    <source>
        <strain evidence="1">Wild A</strain>
    </source>
</reference>
<accession>A0A9W4WZ14</accession>
<organism evidence="1 2">
    <name type="scientific">Funneliformis geosporum</name>
    <dbReference type="NCBI Taxonomy" id="1117311"/>
    <lineage>
        <taxon>Eukaryota</taxon>
        <taxon>Fungi</taxon>
        <taxon>Fungi incertae sedis</taxon>
        <taxon>Mucoromycota</taxon>
        <taxon>Glomeromycotina</taxon>
        <taxon>Glomeromycetes</taxon>
        <taxon>Glomerales</taxon>
        <taxon>Glomeraceae</taxon>
        <taxon>Funneliformis</taxon>
    </lineage>
</organism>
<dbReference type="AlphaFoldDB" id="A0A9W4WZ14"/>
<dbReference type="Proteomes" id="UP001153678">
    <property type="component" value="Unassembled WGS sequence"/>
</dbReference>
<keyword evidence="2" id="KW-1185">Reference proteome</keyword>
<dbReference type="EMBL" id="CAMKVN010015013">
    <property type="protein sequence ID" value="CAI2196809.1"/>
    <property type="molecule type" value="Genomic_DNA"/>
</dbReference>
<feature type="non-terminal residue" evidence="1">
    <location>
        <position position="1"/>
    </location>
</feature>
<evidence type="ECO:0000313" key="2">
    <source>
        <dbReference type="Proteomes" id="UP001153678"/>
    </source>
</evidence>
<comment type="caution">
    <text evidence="1">The sequence shown here is derived from an EMBL/GenBank/DDBJ whole genome shotgun (WGS) entry which is preliminary data.</text>
</comment>
<sequence>EDKSVSDDLLVSETFEDYSLPKYELYQDEEEEITINDQFA</sequence>
<proteinExistence type="predicted"/>
<gene>
    <name evidence="1" type="ORF">FWILDA_LOCUS17763</name>
</gene>
<dbReference type="OrthoDB" id="2384359at2759"/>
<name>A0A9W4WZ14_9GLOM</name>